<evidence type="ECO:0000313" key="2">
    <source>
        <dbReference type="Proteomes" id="UP000427769"/>
    </source>
</evidence>
<dbReference type="EMBL" id="AP021875">
    <property type="protein sequence ID" value="BBO74066.1"/>
    <property type="molecule type" value="Genomic_DNA"/>
</dbReference>
<gene>
    <name evidence="1" type="ORF">DSCW_14830</name>
</gene>
<dbReference type="AlphaFoldDB" id="A0A5K7YXI1"/>
<dbReference type="Proteomes" id="UP000427769">
    <property type="component" value="Chromosome"/>
</dbReference>
<organism evidence="1 2">
    <name type="scientific">Desulfosarcina widdelii</name>
    <dbReference type="NCBI Taxonomy" id="947919"/>
    <lineage>
        <taxon>Bacteria</taxon>
        <taxon>Pseudomonadati</taxon>
        <taxon>Thermodesulfobacteriota</taxon>
        <taxon>Desulfobacteria</taxon>
        <taxon>Desulfobacterales</taxon>
        <taxon>Desulfosarcinaceae</taxon>
        <taxon>Desulfosarcina</taxon>
    </lineage>
</organism>
<dbReference type="KEGG" id="dwd:DSCW_14830"/>
<keyword evidence="2" id="KW-1185">Reference proteome</keyword>
<protein>
    <submittedName>
        <fullName evidence="1">Uncharacterized protein</fullName>
    </submittedName>
</protein>
<dbReference type="RefSeq" id="WP_155303122.1">
    <property type="nucleotide sequence ID" value="NZ_AP021875.1"/>
</dbReference>
<evidence type="ECO:0000313" key="1">
    <source>
        <dbReference type="EMBL" id="BBO74066.1"/>
    </source>
</evidence>
<reference evidence="1 2" key="1">
    <citation type="submission" date="2019-11" db="EMBL/GenBank/DDBJ databases">
        <title>Comparative genomics of hydrocarbon-degrading Desulfosarcina strains.</title>
        <authorList>
            <person name="Watanabe M."/>
            <person name="Kojima H."/>
            <person name="Fukui M."/>
        </authorList>
    </citation>
    <scope>NUCLEOTIDE SEQUENCE [LARGE SCALE GENOMIC DNA]</scope>
    <source>
        <strain evidence="1 2">PP31</strain>
    </source>
</reference>
<accession>A0A5K7YXI1</accession>
<proteinExistence type="predicted"/>
<sequence>MLATDRYIDHLLELLNDIGNPADLLTLPENDLNTFFKMITVDRVRIGPTDWQGYPATSLLWNLPNLKKAGKTALAGHVLERWQKFSASAVPREPALQTAVEIPRESQHAEIPVAEESGEKDTVEVLPPASSESLHVLTGTATIRRDWFDRLTDWVAALVTLWK</sequence>
<name>A0A5K7YXI1_9BACT</name>